<dbReference type="SUPFAM" id="SSF46785">
    <property type="entry name" value="Winged helix' DNA-binding domain"/>
    <property type="match status" value="1"/>
</dbReference>
<keyword evidence="6" id="KW-1185">Reference proteome</keyword>
<dbReference type="PROSITE" id="PS51462">
    <property type="entry name" value="NUDIX"/>
    <property type="match status" value="1"/>
</dbReference>
<dbReference type="InterPro" id="IPR020476">
    <property type="entry name" value="Nudix_hydrolase"/>
</dbReference>
<dbReference type="PROSITE" id="PS00893">
    <property type="entry name" value="NUDIX_BOX"/>
    <property type="match status" value="1"/>
</dbReference>
<feature type="domain" description="Nudix hydrolase" evidence="4">
    <location>
        <begin position="7"/>
        <end position="143"/>
    </location>
</feature>
<comment type="similarity">
    <text evidence="3">Belongs to the Nudix hydrolase family.</text>
</comment>
<organism evidence="5 6">
    <name type="scientific">Sedimenticola selenatireducens</name>
    <dbReference type="NCBI Taxonomy" id="191960"/>
    <lineage>
        <taxon>Bacteria</taxon>
        <taxon>Pseudomonadati</taxon>
        <taxon>Pseudomonadota</taxon>
        <taxon>Gammaproteobacteria</taxon>
        <taxon>Chromatiales</taxon>
        <taxon>Sedimenticolaceae</taxon>
        <taxon>Sedimenticola</taxon>
    </lineage>
</organism>
<keyword evidence="2 3" id="KW-0378">Hydrolase</keyword>
<reference evidence="5 6" key="1">
    <citation type="submission" date="2019-07" db="EMBL/GenBank/DDBJ databases">
        <title>The pathways for chlorine oxyanion respiration interact through the shared metabolite chlorate.</title>
        <authorList>
            <person name="Barnum T.P."/>
            <person name="Cheng Y."/>
            <person name="Hill K.A."/>
            <person name="Lucas L.N."/>
            <person name="Carlson H.K."/>
            <person name="Coates J.D."/>
        </authorList>
    </citation>
    <scope>NUCLEOTIDE SEQUENCE [LARGE SCALE GENOMIC DNA]</scope>
    <source>
        <strain evidence="5 6">BK-1</strain>
    </source>
</reference>
<comment type="cofactor">
    <cofactor evidence="1">
        <name>Mg(2+)</name>
        <dbReference type="ChEBI" id="CHEBI:18420"/>
    </cofactor>
</comment>
<evidence type="ECO:0000313" key="6">
    <source>
        <dbReference type="Proteomes" id="UP000316649"/>
    </source>
</evidence>
<dbReference type="InterPro" id="IPR036388">
    <property type="entry name" value="WH-like_DNA-bd_sf"/>
</dbReference>
<gene>
    <name evidence="5" type="ORF">FHP88_18430</name>
</gene>
<dbReference type="PRINTS" id="PR00502">
    <property type="entry name" value="NUDIXFAMILY"/>
</dbReference>
<dbReference type="Pfam" id="PF00293">
    <property type="entry name" value="NUDIX"/>
    <property type="match status" value="1"/>
</dbReference>
<proteinExistence type="inferred from homology"/>
<dbReference type="CDD" id="cd18873">
    <property type="entry name" value="NUDIX_NadM_like"/>
    <property type="match status" value="1"/>
</dbReference>
<protein>
    <submittedName>
        <fullName evidence="5">NUDIX hydrolase</fullName>
    </submittedName>
</protein>
<dbReference type="InterPro" id="IPR000086">
    <property type="entry name" value="NUDIX_hydrolase_dom"/>
</dbReference>
<evidence type="ECO:0000256" key="1">
    <source>
        <dbReference type="ARBA" id="ARBA00001946"/>
    </source>
</evidence>
<evidence type="ECO:0000256" key="2">
    <source>
        <dbReference type="ARBA" id="ARBA00022801"/>
    </source>
</evidence>
<dbReference type="OrthoDB" id="542521at2"/>
<evidence type="ECO:0000256" key="3">
    <source>
        <dbReference type="RuleBase" id="RU003476"/>
    </source>
</evidence>
<dbReference type="Gene3D" id="1.10.10.10">
    <property type="entry name" value="Winged helix-like DNA-binding domain superfamily/Winged helix DNA-binding domain"/>
    <property type="match status" value="1"/>
</dbReference>
<dbReference type="SUPFAM" id="SSF55811">
    <property type="entry name" value="Nudix"/>
    <property type="match status" value="1"/>
</dbReference>
<dbReference type="PANTHER" id="PTHR43736:SF4">
    <property type="entry name" value="SLR1690 PROTEIN"/>
    <property type="match status" value="1"/>
</dbReference>
<sequence>MTYTYEYPHPAVTTDVAVFTLREQQLQLLLICRRHDPHKGKWALPGGFLEIDEDLEECAKRELKEETGVSDLYLEQLFTLGRPNRDPRERVISVTYYALAPANKLTVNAGSDAAEADWFPLSQLPELAFDHAEIIRRAQERLAAKALYSTIAFQLMPETFTLSELQSVYEILRNESLDKRNFRKWILSLNQLEEVGGKQRNGNHRPAKIYRALNPNHVEIIR</sequence>
<dbReference type="RefSeq" id="WP_144360623.1">
    <property type="nucleotide sequence ID" value="NZ_VMNH01000034.1"/>
</dbReference>
<dbReference type="InterPro" id="IPR036390">
    <property type="entry name" value="WH_DNA-bd_sf"/>
</dbReference>
<dbReference type="GO" id="GO:0016787">
    <property type="term" value="F:hydrolase activity"/>
    <property type="evidence" value="ECO:0007669"/>
    <property type="project" value="UniProtKB-KW"/>
</dbReference>
<dbReference type="AlphaFoldDB" id="A0A557RTR2"/>
<dbReference type="InterPro" id="IPR020084">
    <property type="entry name" value="NUDIX_hydrolase_CS"/>
</dbReference>
<dbReference type="Pfam" id="PF21906">
    <property type="entry name" value="WHD_NrtR"/>
    <property type="match status" value="1"/>
</dbReference>
<dbReference type="InterPro" id="IPR054105">
    <property type="entry name" value="WHD_NrtR"/>
</dbReference>
<accession>A0A557RTR2</accession>
<evidence type="ECO:0000313" key="5">
    <source>
        <dbReference type="EMBL" id="TVO68550.1"/>
    </source>
</evidence>
<dbReference type="Proteomes" id="UP000316649">
    <property type="component" value="Unassembled WGS sequence"/>
</dbReference>
<dbReference type="InterPro" id="IPR015797">
    <property type="entry name" value="NUDIX_hydrolase-like_dom_sf"/>
</dbReference>
<dbReference type="PANTHER" id="PTHR43736">
    <property type="entry name" value="ADP-RIBOSE PYROPHOSPHATASE"/>
    <property type="match status" value="1"/>
</dbReference>
<dbReference type="Gene3D" id="3.90.79.10">
    <property type="entry name" value="Nucleoside Triphosphate Pyrophosphohydrolase"/>
    <property type="match status" value="1"/>
</dbReference>
<comment type="caution">
    <text evidence="5">The sequence shown here is derived from an EMBL/GenBank/DDBJ whole genome shotgun (WGS) entry which is preliminary data.</text>
</comment>
<evidence type="ECO:0000259" key="4">
    <source>
        <dbReference type="PROSITE" id="PS51462"/>
    </source>
</evidence>
<name>A0A557RTR2_9GAMM</name>
<dbReference type="EMBL" id="VMNH01000034">
    <property type="protein sequence ID" value="TVO68550.1"/>
    <property type="molecule type" value="Genomic_DNA"/>
</dbReference>